<dbReference type="Gene3D" id="3.40.50.720">
    <property type="entry name" value="NAD(P)-binding Rossmann-like Domain"/>
    <property type="match status" value="2"/>
</dbReference>
<dbReference type="GO" id="GO:0006564">
    <property type="term" value="P:L-serine biosynthetic process"/>
    <property type="evidence" value="ECO:0007669"/>
    <property type="project" value="UniProtKB-ARBA"/>
</dbReference>
<name>A0A0S2TFN8_9GAMM</name>
<proteinExistence type="inferred from homology"/>
<dbReference type="GO" id="GO:0008720">
    <property type="term" value="F:D-lactate dehydrogenase (NAD+) activity"/>
    <property type="evidence" value="ECO:0007669"/>
    <property type="project" value="TreeGrafter"/>
</dbReference>
<dbReference type="InterPro" id="IPR006140">
    <property type="entry name" value="D-isomer_DH_NAD-bd"/>
</dbReference>
<feature type="domain" description="D-isomer specific 2-hydroxyacid dehydrogenase NAD-binding" evidence="6">
    <location>
        <begin position="106"/>
        <end position="302"/>
    </location>
</feature>
<dbReference type="InterPro" id="IPR029753">
    <property type="entry name" value="D-isomer_DH_CS"/>
</dbReference>
<dbReference type="PANTHER" id="PTHR43026">
    <property type="entry name" value="2-HYDROXYACID DEHYDROGENASE HOMOLOG 1-RELATED"/>
    <property type="match status" value="1"/>
</dbReference>
<dbReference type="InterPro" id="IPR006139">
    <property type="entry name" value="D-isomer_2_OHA_DH_cat_dom"/>
</dbReference>
<gene>
    <name evidence="7" type="ORF">Tel_12780</name>
</gene>
<dbReference type="KEGG" id="tee:Tel_12780"/>
<dbReference type="GO" id="GO:0047545">
    <property type="term" value="F:(S)-2-hydroxyglutarate dehydrogenase activity"/>
    <property type="evidence" value="ECO:0007669"/>
    <property type="project" value="UniProtKB-ARBA"/>
</dbReference>
<sequence length="334" mass="37396">MHITLFEIEQWECQAFAPLQEQHRLVFEEHPLRMDNASDYAETEVISTFLYSKLDAQVLQKLPQLKMITTRSTGFDHIDLDYCREHDIMVCNVPTYGENTVAEHVFALLLAISHRLGESVDRTRKGDFTNDGLRGFDLMGKTLGVIGSGNIGRHVIKIAQGFGMEVVAYDLHPDEQFAAEWNFEYLAMEQLLGRADVITLHVPGNQATHHLIDQAAFAAMKDGAVLINTSRGTVVDVNALLHALAEGKIKAAGLDVLAEEPVIREEAELLRAVFSQRHDLSDLLADHILLHMNNVIITPHNAFNTTEAVQRILDTTRDNIAAYIRGEPRNTVPE</sequence>
<dbReference type="PROSITE" id="PS00671">
    <property type="entry name" value="D_2_HYDROXYACID_DH_3"/>
    <property type="match status" value="1"/>
</dbReference>
<keyword evidence="8" id="KW-1185">Reference proteome</keyword>
<dbReference type="SUPFAM" id="SSF51735">
    <property type="entry name" value="NAD(P)-binding Rossmann-fold domains"/>
    <property type="match status" value="1"/>
</dbReference>
<dbReference type="InterPro" id="IPR058205">
    <property type="entry name" value="D-LDH-like"/>
</dbReference>
<evidence type="ECO:0000256" key="1">
    <source>
        <dbReference type="ARBA" id="ARBA00005854"/>
    </source>
</evidence>
<comment type="similarity">
    <text evidence="1 4">Belongs to the D-isomer specific 2-hydroxyacid dehydrogenase family.</text>
</comment>
<evidence type="ECO:0000259" key="5">
    <source>
        <dbReference type="Pfam" id="PF00389"/>
    </source>
</evidence>
<accession>A0A0S2TFN8</accession>
<dbReference type="Pfam" id="PF00389">
    <property type="entry name" value="2-Hacid_dh"/>
    <property type="match status" value="1"/>
</dbReference>
<dbReference type="FunFam" id="3.40.50.720:FF:000041">
    <property type="entry name" value="D-3-phosphoglycerate dehydrogenase"/>
    <property type="match status" value="1"/>
</dbReference>
<protein>
    <submittedName>
        <fullName evidence="7">Hydroxyacid dehydrogenase</fullName>
    </submittedName>
</protein>
<feature type="domain" description="D-isomer specific 2-hydroxyacid dehydrogenase catalytic" evidence="5">
    <location>
        <begin position="17"/>
        <end position="330"/>
    </location>
</feature>
<dbReference type="Pfam" id="PF02826">
    <property type="entry name" value="2-Hacid_dh_C"/>
    <property type="match status" value="1"/>
</dbReference>
<dbReference type="InterPro" id="IPR029752">
    <property type="entry name" value="D-isomer_DH_CS1"/>
</dbReference>
<evidence type="ECO:0000256" key="4">
    <source>
        <dbReference type="RuleBase" id="RU003719"/>
    </source>
</evidence>
<organism evidence="7 8">
    <name type="scientific">Candidatus Tenderia electrophaga</name>
    <dbReference type="NCBI Taxonomy" id="1748243"/>
    <lineage>
        <taxon>Bacteria</taxon>
        <taxon>Pseudomonadati</taxon>
        <taxon>Pseudomonadota</taxon>
        <taxon>Gammaproteobacteria</taxon>
        <taxon>Candidatus Tenderiales</taxon>
        <taxon>Candidatus Tenderiaceae</taxon>
        <taxon>Candidatus Tenderia</taxon>
    </lineage>
</organism>
<dbReference type="GO" id="GO:0004617">
    <property type="term" value="F:phosphoglycerate dehydrogenase activity"/>
    <property type="evidence" value="ECO:0007669"/>
    <property type="project" value="UniProtKB-ARBA"/>
</dbReference>
<dbReference type="PROSITE" id="PS00065">
    <property type="entry name" value="D_2_HYDROXYACID_DH_1"/>
    <property type="match status" value="1"/>
</dbReference>
<keyword evidence="2 4" id="KW-0560">Oxidoreductase</keyword>
<keyword evidence="3" id="KW-0520">NAD</keyword>
<dbReference type="SUPFAM" id="SSF52283">
    <property type="entry name" value="Formate/glycerate dehydrogenase catalytic domain-like"/>
    <property type="match status" value="1"/>
</dbReference>
<evidence type="ECO:0000259" key="6">
    <source>
        <dbReference type="Pfam" id="PF02826"/>
    </source>
</evidence>
<dbReference type="Proteomes" id="UP000055136">
    <property type="component" value="Chromosome"/>
</dbReference>
<reference evidence="7" key="1">
    <citation type="submission" date="2015-10" db="EMBL/GenBank/DDBJ databases">
        <title>Description of Candidatus Tenderia electrophaga gen. nov, sp. nov., an Uncultivated Electroautotroph from a Biocathode Enrichment.</title>
        <authorList>
            <person name="Eddie B.J."/>
            <person name="Malanoski A.P."/>
            <person name="Wang Z."/>
            <person name="Hall R.J."/>
            <person name="Oh S.D."/>
            <person name="Heiner C."/>
            <person name="Lin B."/>
            <person name="Strycharz-Glaven S.M."/>
        </authorList>
    </citation>
    <scope>NUCLEOTIDE SEQUENCE [LARGE SCALE GENOMIC DNA]</scope>
    <source>
        <strain evidence="7">NRL1</strain>
    </source>
</reference>
<evidence type="ECO:0000313" key="8">
    <source>
        <dbReference type="Proteomes" id="UP000055136"/>
    </source>
</evidence>
<dbReference type="PROSITE" id="PS00670">
    <property type="entry name" value="D_2_HYDROXYACID_DH_2"/>
    <property type="match status" value="1"/>
</dbReference>
<dbReference type="EMBL" id="CP013099">
    <property type="protein sequence ID" value="ALP53939.1"/>
    <property type="molecule type" value="Genomic_DNA"/>
</dbReference>
<dbReference type="CDD" id="cd12187">
    <property type="entry name" value="LDH_like_1"/>
    <property type="match status" value="1"/>
</dbReference>
<dbReference type="AlphaFoldDB" id="A0A0S2TFN8"/>
<dbReference type="InterPro" id="IPR036291">
    <property type="entry name" value="NAD(P)-bd_dom_sf"/>
</dbReference>
<dbReference type="PANTHER" id="PTHR43026:SF1">
    <property type="entry name" value="2-HYDROXYACID DEHYDROGENASE HOMOLOG 1-RELATED"/>
    <property type="match status" value="1"/>
</dbReference>
<evidence type="ECO:0000313" key="7">
    <source>
        <dbReference type="EMBL" id="ALP53939.1"/>
    </source>
</evidence>
<dbReference type="STRING" id="1748243.Tel_12780"/>
<evidence type="ECO:0000256" key="3">
    <source>
        <dbReference type="ARBA" id="ARBA00023027"/>
    </source>
</evidence>
<dbReference type="GO" id="GO:0051287">
    <property type="term" value="F:NAD binding"/>
    <property type="evidence" value="ECO:0007669"/>
    <property type="project" value="InterPro"/>
</dbReference>
<evidence type="ECO:0000256" key="2">
    <source>
        <dbReference type="ARBA" id="ARBA00023002"/>
    </source>
</evidence>